<keyword evidence="2" id="KW-0560">Oxidoreductase</keyword>
<dbReference type="GeneID" id="60683006"/>
<dbReference type="CDD" id="cd05286">
    <property type="entry name" value="QOR2"/>
    <property type="match status" value="1"/>
</dbReference>
<evidence type="ECO:0000256" key="2">
    <source>
        <dbReference type="ARBA" id="ARBA00023002"/>
    </source>
</evidence>
<feature type="domain" description="Enoyl reductase (ER)" evidence="3">
    <location>
        <begin position="11"/>
        <end position="318"/>
    </location>
</feature>
<dbReference type="EMBL" id="QUSG01000006">
    <property type="protein sequence ID" value="KAA3526816.1"/>
    <property type="molecule type" value="Genomic_DNA"/>
</dbReference>
<evidence type="ECO:0000313" key="5">
    <source>
        <dbReference type="Proteomes" id="UP000436911"/>
    </source>
</evidence>
<evidence type="ECO:0000313" key="4">
    <source>
        <dbReference type="EMBL" id="KAA3526816.1"/>
    </source>
</evidence>
<dbReference type="InterPro" id="IPR047618">
    <property type="entry name" value="QOR-like"/>
</dbReference>
<dbReference type="Pfam" id="PF08240">
    <property type="entry name" value="ADH_N"/>
    <property type="match status" value="1"/>
</dbReference>
<dbReference type="SUPFAM" id="SSF50129">
    <property type="entry name" value="GroES-like"/>
    <property type="match status" value="1"/>
</dbReference>
<dbReference type="InterPro" id="IPR011032">
    <property type="entry name" value="GroES-like_sf"/>
</dbReference>
<dbReference type="SMART" id="SM00829">
    <property type="entry name" value="PKS_ER"/>
    <property type="match status" value="1"/>
</dbReference>
<keyword evidence="1" id="KW-0521">NADP</keyword>
<dbReference type="InterPro" id="IPR020843">
    <property type="entry name" value="ER"/>
</dbReference>
<dbReference type="OrthoDB" id="9805883at2"/>
<dbReference type="RefSeq" id="WP_060718095.1">
    <property type="nucleotide sequence ID" value="NZ_CP055265.1"/>
</dbReference>
<reference evidence="4 5" key="1">
    <citation type="submission" date="2018-08" db="EMBL/GenBank/DDBJ databases">
        <title>Genome sequencing of Agrobacterium vitis strain ICMP 10754.</title>
        <authorList>
            <person name="Visnovsky S.B."/>
            <person name="Pitman A.R."/>
        </authorList>
    </citation>
    <scope>NUCLEOTIDE SEQUENCE [LARGE SCALE GENOMIC DNA]</scope>
    <source>
        <strain evidence="4 5">ICMP 10754</strain>
    </source>
</reference>
<dbReference type="GO" id="GO:0035925">
    <property type="term" value="F:mRNA 3'-UTR AU-rich region binding"/>
    <property type="evidence" value="ECO:0007669"/>
    <property type="project" value="TreeGrafter"/>
</dbReference>
<dbReference type="GO" id="GO:0003960">
    <property type="term" value="F:quinone reductase (NADPH) activity"/>
    <property type="evidence" value="ECO:0007669"/>
    <property type="project" value="InterPro"/>
</dbReference>
<dbReference type="PANTHER" id="PTHR48106">
    <property type="entry name" value="QUINONE OXIDOREDUCTASE PIG3-RELATED"/>
    <property type="match status" value="1"/>
</dbReference>
<evidence type="ECO:0000259" key="3">
    <source>
        <dbReference type="SMART" id="SM00829"/>
    </source>
</evidence>
<gene>
    <name evidence="4" type="ORF">DXT89_12680</name>
</gene>
<dbReference type="Gene3D" id="3.90.180.10">
    <property type="entry name" value="Medium-chain alcohol dehydrogenases, catalytic domain"/>
    <property type="match status" value="1"/>
</dbReference>
<proteinExistence type="predicted"/>
<dbReference type="InterPro" id="IPR013149">
    <property type="entry name" value="ADH-like_C"/>
</dbReference>
<dbReference type="GO" id="GO:0008270">
    <property type="term" value="F:zinc ion binding"/>
    <property type="evidence" value="ECO:0007669"/>
    <property type="project" value="InterPro"/>
</dbReference>
<dbReference type="InterPro" id="IPR036291">
    <property type="entry name" value="NAD(P)-bd_dom_sf"/>
</dbReference>
<dbReference type="PANTHER" id="PTHR48106:SF13">
    <property type="entry name" value="QUINONE OXIDOREDUCTASE-RELATED"/>
    <property type="match status" value="1"/>
</dbReference>
<organism evidence="4 5">
    <name type="scientific">Agrobacterium vitis</name>
    <name type="common">Rhizobium vitis</name>
    <dbReference type="NCBI Taxonomy" id="373"/>
    <lineage>
        <taxon>Bacteria</taxon>
        <taxon>Pseudomonadati</taxon>
        <taxon>Pseudomonadota</taxon>
        <taxon>Alphaproteobacteria</taxon>
        <taxon>Hyphomicrobiales</taxon>
        <taxon>Rhizobiaceae</taxon>
        <taxon>Rhizobium/Agrobacterium group</taxon>
        <taxon>Agrobacterium</taxon>
    </lineage>
</organism>
<protein>
    <submittedName>
        <fullName evidence="4">Quinone oxidoreductase</fullName>
    </submittedName>
</protein>
<dbReference type="SUPFAM" id="SSF51735">
    <property type="entry name" value="NAD(P)-binding Rossmann-fold domains"/>
    <property type="match status" value="1"/>
</dbReference>
<dbReference type="Pfam" id="PF00107">
    <property type="entry name" value="ADH_zinc_N"/>
    <property type="match status" value="1"/>
</dbReference>
<evidence type="ECO:0000256" key="1">
    <source>
        <dbReference type="ARBA" id="ARBA00022857"/>
    </source>
</evidence>
<accession>A0A368NTF4</accession>
<sequence length="320" mass="33661">MTLVMEFKYPGAADVLQPVSRHIVALKPGEIRLRQTVIGVNYIDIYHRSGAYPLPLSAVPGVEALGVVEEVADDVADFQVGDRVIYAGLPAGSYAVSRIIPAFMAVKPPAELDDEILGGSFLRGLTAHMLLETVGHVLPGQLVLVHAAAGGLGLILTQWAKKKGAKVIGTVGSQAKADLATQHGLDHAVLYKQSDFVDATLGLTKGRGVDLVIDGVGGDTLAGSLRAVRAFGLVASIGQTAGALPLIDPMSLVNRSLIRASIISLLADRDAYRRAAEAWFEMLKTGFSLPDGARYSLAQAAQAHADLEEGRTSGSVRLIV</sequence>
<dbReference type="InterPro" id="IPR013154">
    <property type="entry name" value="ADH-like_N"/>
</dbReference>
<dbReference type="Proteomes" id="UP000436911">
    <property type="component" value="Unassembled WGS sequence"/>
</dbReference>
<dbReference type="PROSITE" id="PS01162">
    <property type="entry name" value="QOR_ZETA_CRYSTAL"/>
    <property type="match status" value="1"/>
</dbReference>
<dbReference type="Gene3D" id="3.40.50.720">
    <property type="entry name" value="NAD(P)-binding Rossmann-like Domain"/>
    <property type="match status" value="1"/>
</dbReference>
<comment type="caution">
    <text evidence="4">The sequence shown here is derived from an EMBL/GenBank/DDBJ whole genome shotgun (WGS) entry which is preliminary data.</text>
</comment>
<dbReference type="GO" id="GO:0005829">
    <property type="term" value="C:cytosol"/>
    <property type="evidence" value="ECO:0007669"/>
    <property type="project" value="TreeGrafter"/>
</dbReference>
<name>A0A368NTF4_AGRVI</name>
<dbReference type="AlphaFoldDB" id="A0A368NTF4"/>
<dbReference type="InterPro" id="IPR002364">
    <property type="entry name" value="Quin_OxRdtase/zeta-crystal_CS"/>
</dbReference>
<dbReference type="GO" id="GO:0070402">
    <property type="term" value="F:NADPH binding"/>
    <property type="evidence" value="ECO:0007669"/>
    <property type="project" value="TreeGrafter"/>
</dbReference>